<evidence type="ECO:0000313" key="2">
    <source>
        <dbReference type="EMBL" id="TFF78693.1"/>
    </source>
</evidence>
<evidence type="ECO:0000313" key="4">
    <source>
        <dbReference type="Proteomes" id="UP000297914"/>
    </source>
</evidence>
<keyword evidence="3" id="KW-1185">Reference proteome</keyword>
<dbReference type="Proteomes" id="UP000297720">
    <property type="component" value="Unassembled WGS sequence"/>
</dbReference>
<name>A0A5F0K9P4_9GAMM</name>
<evidence type="ECO:0000313" key="1">
    <source>
        <dbReference type="EMBL" id="TFF74443.1"/>
    </source>
</evidence>
<accession>A0A5F0K9P4</accession>
<evidence type="ECO:0000313" key="3">
    <source>
        <dbReference type="Proteomes" id="UP000297720"/>
    </source>
</evidence>
<sequence length="65" mass="7149">MGDMHLLDEAQRLLSHRPFTLADAQALEALEEEAVGEEGLCIAELWETALGQADEEARHYLLGNG</sequence>
<reference evidence="2 4" key="1">
    <citation type="submission" date="2018-06" db="EMBL/GenBank/DDBJ databases">
        <title>Occurrence of a novel blaKPC-2- and qnrS2- harbouring IncP6 plasmid from Aeromonas taiwanensis isolates recovered from the river sediments.</title>
        <authorList>
            <person name="Zheng B."/>
            <person name="Yu X."/>
            <person name="Xiao Y."/>
        </authorList>
    </citation>
    <scope>NUCLEOTIDE SEQUENCE [LARGE SCALE GENOMIC DNA]</scope>
    <source>
        <strain evidence="1 3">1713</strain>
        <strain evidence="2 4">198</strain>
    </source>
</reference>
<dbReference type="AlphaFoldDB" id="A0A5F0K9P4"/>
<dbReference type="EMBL" id="QORL01000027">
    <property type="protein sequence ID" value="TFF74443.1"/>
    <property type="molecule type" value="Genomic_DNA"/>
</dbReference>
<dbReference type="EMBL" id="QORK01000027">
    <property type="protein sequence ID" value="TFF78693.1"/>
    <property type="molecule type" value="Genomic_DNA"/>
</dbReference>
<proteinExistence type="predicted"/>
<dbReference type="RefSeq" id="WP_134696078.1">
    <property type="nucleotide sequence ID" value="NZ_QORJ01000025.1"/>
</dbReference>
<protein>
    <submittedName>
        <fullName evidence="2">Uncharacterized protein</fullName>
    </submittedName>
</protein>
<gene>
    <name evidence="1" type="ORF">DRM93_12925</name>
    <name evidence="2" type="ORF">DRM94_12925</name>
</gene>
<comment type="caution">
    <text evidence="2">The sequence shown here is derived from an EMBL/GenBank/DDBJ whole genome shotgun (WGS) entry which is preliminary data.</text>
</comment>
<organism evidence="2 4">
    <name type="scientific">Aeromonas taiwanensis</name>
    <dbReference type="NCBI Taxonomy" id="633417"/>
    <lineage>
        <taxon>Bacteria</taxon>
        <taxon>Pseudomonadati</taxon>
        <taxon>Pseudomonadota</taxon>
        <taxon>Gammaproteobacteria</taxon>
        <taxon>Aeromonadales</taxon>
        <taxon>Aeromonadaceae</taxon>
        <taxon>Aeromonas</taxon>
    </lineage>
</organism>
<dbReference type="Proteomes" id="UP000297914">
    <property type="component" value="Unassembled WGS sequence"/>
</dbReference>